<organism evidence="2 3">
    <name type="scientific">Huso huso</name>
    <name type="common">Beluga</name>
    <name type="synonym">Acipenser huso</name>
    <dbReference type="NCBI Taxonomy" id="61971"/>
    <lineage>
        <taxon>Eukaryota</taxon>
        <taxon>Metazoa</taxon>
        <taxon>Chordata</taxon>
        <taxon>Craniata</taxon>
        <taxon>Vertebrata</taxon>
        <taxon>Euteleostomi</taxon>
        <taxon>Actinopterygii</taxon>
        <taxon>Chondrostei</taxon>
        <taxon>Acipenseriformes</taxon>
        <taxon>Acipenseridae</taxon>
        <taxon>Huso</taxon>
    </lineage>
</organism>
<keyword evidence="3" id="KW-1185">Reference proteome</keyword>
<dbReference type="Gene3D" id="3.10.100.10">
    <property type="entry name" value="Mannose-Binding Protein A, subunit A"/>
    <property type="match status" value="2"/>
</dbReference>
<accession>A0ABR0Y1S8</accession>
<dbReference type="InterPro" id="IPR001304">
    <property type="entry name" value="C-type_lectin-like"/>
</dbReference>
<evidence type="ECO:0000259" key="1">
    <source>
        <dbReference type="PROSITE" id="PS50041"/>
    </source>
</evidence>
<dbReference type="PROSITE" id="PS50041">
    <property type="entry name" value="C_TYPE_LECTIN_2"/>
    <property type="match status" value="2"/>
</dbReference>
<protein>
    <submittedName>
        <fullName evidence="2">Macrophage mannose receptor 1-like</fullName>
    </submittedName>
</protein>
<name>A0ABR0Y1S8_HUSHU</name>
<dbReference type="PANTHER" id="PTHR45784:SF5">
    <property type="entry name" value="C-TYPE LECTIN DOMAIN FAMILY 20 MEMBER A-RELATED"/>
    <property type="match status" value="1"/>
</dbReference>
<feature type="domain" description="C-type lectin" evidence="1">
    <location>
        <begin position="142"/>
        <end position="245"/>
    </location>
</feature>
<dbReference type="Proteomes" id="UP001369086">
    <property type="component" value="Unassembled WGS sequence"/>
</dbReference>
<dbReference type="SMART" id="SM00034">
    <property type="entry name" value="CLECT"/>
    <property type="match status" value="2"/>
</dbReference>
<reference evidence="2 3" key="1">
    <citation type="submission" date="2021-05" db="EMBL/GenBank/DDBJ databases">
        <authorList>
            <person name="Zahm M."/>
            <person name="Klopp C."/>
            <person name="Cabau C."/>
            <person name="Kuhl H."/>
            <person name="Suciu R."/>
            <person name="Ciorpac M."/>
            <person name="Holostenco D."/>
            <person name="Gessner J."/>
            <person name="Wuertz S."/>
            <person name="Hohne C."/>
            <person name="Stock M."/>
            <person name="Gislard M."/>
            <person name="Lluch J."/>
            <person name="Milhes M."/>
            <person name="Lampietro C."/>
            <person name="Lopez Roques C."/>
            <person name="Donnadieu C."/>
            <person name="Du K."/>
            <person name="Schartl M."/>
            <person name="Guiguen Y."/>
        </authorList>
    </citation>
    <scope>NUCLEOTIDE SEQUENCE [LARGE SCALE GENOMIC DNA]</scope>
    <source>
        <strain evidence="2">Hh-F2</strain>
        <tissue evidence="2">Blood</tissue>
    </source>
</reference>
<dbReference type="InterPro" id="IPR016186">
    <property type="entry name" value="C-type_lectin-like/link_sf"/>
</dbReference>
<evidence type="ECO:0000313" key="2">
    <source>
        <dbReference type="EMBL" id="KAK6466637.1"/>
    </source>
</evidence>
<dbReference type="Pfam" id="PF00059">
    <property type="entry name" value="Lectin_C"/>
    <property type="match status" value="2"/>
</dbReference>
<evidence type="ECO:0000313" key="3">
    <source>
        <dbReference type="Proteomes" id="UP001369086"/>
    </source>
</evidence>
<dbReference type="PANTHER" id="PTHR45784">
    <property type="entry name" value="C-TYPE LECTIN DOMAIN FAMILY 20 MEMBER A-RELATED"/>
    <property type="match status" value="1"/>
</dbReference>
<dbReference type="InterPro" id="IPR016187">
    <property type="entry name" value="CTDL_fold"/>
</dbReference>
<proteinExistence type="predicted"/>
<feature type="domain" description="C-type lectin" evidence="1">
    <location>
        <begin position="22"/>
        <end position="114"/>
    </location>
</feature>
<comment type="caution">
    <text evidence="2">The sequence shown here is derived from an EMBL/GenBank/DDBJ whole genome shotgun (WGS) entry which is preliminary data.</text>
</comment>
<sequence length="253" mass="28957">KSDCLCTVYQHCFSGLCEDASCQTRKYSAVQTSKNWTEARNYCREKYTDLVTVHSLEEQQQILNVAKNPDFWIGLYRDSDNWQWSTGDAVSYTKWKAGTGGLFCATADAGGSWDQSLSCFSSPPQLTASFIFTETSNITERYTLISTLKTWPDAHQYCRQHHTDLVSIKNASENEDLKKKAPASPFWIGLFNNPWKWTDGGNSTFQNWDIKEPNGASEKCVLMSSIYQSKWEDWPCSHEAYFFCYEGKDLCSF</sequence>
<feature type="non-terminal residue" evidence="2">
    <location>
        <position position="1"/>
    </location>
</feature>
<gene>
    <name evidence="2" type="ORF">HHUSO_G36102</name>
</gene>
<dbReference type="SUPFAM" id="SSF56436">
    <property type="entry name" value="C-type lectin-like"/>
    <property type="match status" value="2"/>
</dbReference>
<dbReference type="EMBL" id="JAHFZB010000055">
    <property type="protein sequence ID" value="KAK6466637.1"/>
    <property type="molecule type" value="Genomic_DNA"/>
</dbReference>